<dbReference type="AlphaFoldDB" id="A0A7J0G5Q8"/>
<comment type="caution">
    <text evidence="1">The sequence shown here is derived from an EMBL/GenBank/DDBJ whole genome shotgun (WGS) entry which is preliminary data.</text>
</comment>
<dbReference type="EMBL" id="BJWL01000018">
    <property type="protein sequence ID" value="GFZ06062.1"/>
    <property type="molecule type" value="Genomic_DNA"/>
</dbReference>
<proteinExistence type="predicted"/>
<keyword evidence="2" id="KW-1185">Reference proteome</keyword>
<gene>
    <name evidence="1" type="ORF">Acr_18g0002320</name>
</gene>
<organism evidence="1 2">
    <name type="scientific">Actinidia rufa</name>
    <dbReference type="NCBI Taxonomy" id="165716"/>
    <lineage>
        <taxon>Eukaryota</taxon>
        <taxon>Viridiplantae</taxon>
        <taxon>Streptophyta</taxon>
        <taxon>Embryophyta</taxon>
        <taxon>Tracheophyta</taxon>
        <taxon>Spermatophyta</taxon>
        <taxon>Magnoliopsida</taxon>
        <taxon>eudicotyledons</taxon>
        <taxon>Gunneridae</taxon>
        <taxon>Pentapetalae</taxon>
        <taxon>asterids</taxon>
        <taxon>Ericales</taxon>
        <taxon>Actinidiaceae</taxon>
        <taxon>Actinidia</taxon>
    </lineage>
</organism>
<name>A0A7J0G5Q8_9ERIC</name>
<sequence>MAVWGTSPDRGGLRQFMDFSATFDKTRVRRLTTHEEVLRRRPSTPPSTTRKYSDAPALTTAFHSSSLNVLPFILRGVGKWIQLWTFGSWNFEVKKTMTFEDSLEAFAIHMLLATKVASYIVQAQANRCGGIHGKKASVKLVHTGGCEKSELHVEFGEQDADGCGAEDDTEADVELVAYDVWMVFAADSVPAKPENLASVKLVHTGGCEKSELHVEFGEQDADGCGAEDDTEADVELVAYMMFGWCLLLILCLQNQKTWALLAPPYSSGNPTNTLIVPLLSAHHSHNHRLSTNCYKLKKGRHNTGSWGRAKKGGEHPWMACEAEQGFRVGEVDGWASSLVGDGNDQGRTKRKGESRILGVVGGGRLGDEGGGYGIGGPSGLQWWEWLTVALPGRVLELPKKNKQGRLAYQSLFLV</sequence>
<reference evidence="1 2" key="1">
    <citation type="submission" date="2019-07" db="EMBL/GenBank/DDBJ databases">
        <title>De Novo Assembly of kiwifruit Actinidia rufa.</title>
        <authorList>
            <person name="Sugita-Konishi S."/>
            <person name="Sato K."/>
            <person name="Mori E."/>
            <person name="Abe Y."/>
            <person name="Kisaki G."/>
            <person name="Hamano K."/>
            <person name="Suezawa K."/>
            <person name="Otani M."/>
            <person name="Fukuda T."/>
            <person name="Manabe T."/>
            <person name="Gomi K."/>
            <person name="Tabuchi M."/>
            <person name="Akimitsu K."/>
            <person name="Kataoka I."/>
        </authorList>
    </citation>
    <scope>NUCLEOTIDE SEQUENCE [LARGE SCALE GENOMIC DNA]</scope>
    <source>
        <strain evidence="2">cv. Fuchu</strain>
    </source>
</reference>
<evidence type="ECO:0000313" key="2">
    <source>
        <dbReference type="Proteomes" id="UP000585474"/>
    </source>
</evidence>
<dbReference type="Proteomes" id="UP000585474">
    <property type="component" value="Unassembled WGS sequence"/>
</dbReference>
<accession>A0A7J0G5Q8</accession>
<protein>
    <submittedName>
        <fullName evidence="1">Uncharacterized protein</fullName>
    </submittedName>
</protein>
<evidence type="ECO:0000313" key="1">
    <source>
        <dbReference type="EMBL" id="GFZ06062.1"/>
    </source>
</evidence>